<evidence type="ECO:0000256" key="1">
    <source>
        <dbReference type="SAM" id="MobiDB-lite"/>
    </source>
</evidence>
<dbReference type="EMBL" id="JABWMJ010000005">
    <property type="protein sequence ID" value="NUZ06580.1"/>
    <property type="molecule type" value="Genomic_DNA"/>
</dbReference>
<evidence type="ECO:0000313" key="2">
    <source>
        <dbReference type="EMBL" id="NUZ06580.1"/>
    </source>
</evidence>
<dbReference type="Gene3D" id="3.30.300.20">
    <property type="match status" value="1"/>
</dbReference>
<dbReference type="PANTHER" id="PTHR42830:SF1">
    <property type="entry name" value="OSMOTICALLY INDUCIBLE FAMILY PROTEIN"/>
    <property type="match status" value="1"/>
</dbReference>
<protein>
    <submittedName>
        <fullName evidence="2">OsmC family protein</fullName>
    </submittedName>
</protein>
<dbReference type="InterPro" id="IPR019904">
    <property type="entry name" value="Peroxiredoxin_OsmC"/>
</dbReference>
<dbReference type="Pfam" id="PF02566">
    <property type="entry name" value="OsmC"/>
    <property type="match status" value="1"/>
</dbReference>
<dbReference type="Proteomes" id="UP000529637">
    <property type="component" value="Unassembled WGS sequence"/>
</dbReference>
<sequence length="166" mass="17672">MGSERKGTVHWEGRGKEGKGRIGTESGALADVSYGFATRFEDDKRGTNPEELIAAAHASCFTMAFSFACDKAGFATESVDTTASVRLVSRDGGFAIDRITLEMRASVPGLDEAKFQEIAQGAKAGCPVSKALAGVPDIRLTATLVQRGGERLRSHVDRCGCRCQRA</sequence>
<dbReference type="NCBIfam" id="TIGR03562">
    <property type="entry name" value="osmo_induc_OsmC"/>
    <property type="match status" value="1"/>
</dbReference>
<dbReference type="RefSeq" id="WP_176069427.1">
    <property type="nucleotide sequence ID" value="NZ_JABWMJ010000005.1"/>
</dbReference>
<proteinExistence type="predicted"/>
<dbReference type="GO" id="GO:0006979">
    <property type="term" value="P:response to oxidative stress"/>
    <property type="evidence" value="ECO:0007669"/>
    <property type="project" value="InterPro"/>
</dbReference>
<feature type="compositionally biased region" description="Basic and acidic residues" evidence="1">
    <location>
        <begin position="1"/>
        <end position="22"/>
    </location>
</feature>
<accession>A0A7Y6NNR8</accession>
<dbReference type="SUPFAM" id="SSF82784">
    <property type="entry name" value="OsmC-like"/>
    <property type="match status" value="1"/>
</dbReference>
<name>A0A7Y6NNR8_9BURK</name>
<organism evidence="2 3">
    <name type="scientific">Piscinibacter koreensis</name>
    <dbReference type="NCBI Taxonomy" id="2742824"/>
    <lineage>
        <taxon>Bacteria</taxon>
        <taxon>Pseudomonadati</taxon>
        <taxon>Pseudomonadota</taxon>
        <taxon>Betaproteobacteria</taxon>
        <taxon>Burkholderiales</taxon>
        <taxon>Sphaerotilaceae</taxon>
        <taxon>Piscinibacter</taxon>
    </lineage>
</organism>
<dbReference type="AlphaFoldDB" id="A0A7Y6NNR8"/>
<dbReference type="InterPro" id="IPR036102">
    <property type="entry name" value="OsmC/Ohrsf"/>
</dbReference>
<keyword evidence="3" id="KW-1185">Reference proteome</keyword>
<comment type="caution">
    <text evidence="2">The sequence shown here is derived from an EMBL/GenBank/DDBJ whole genome shotgun (WGS) entry which is preliminary data.</text>
</comment>
<dbReference type="InterPro" id="IPR003718">
    <property type="entry name" value="OsmC/Ohr_fam"/>
</dbReference>
<dbReference type="InterPro" id="IPR015946">
    <property type="entry name" value="KH_dom-like_a/b"/>
</dbReference>
<feature type="region of interest" description="Disordered" evidence="1">
    <location>
        <begin position="1"/>
        <end position="23"/>
    </location>
</feature>
<dbReference type="InterPro" id="IPR052707">
    <property type="entry name" value="OsmC_Ohr_Peroxiredoxin"/>
</dbReference>
<dbReference type="PANTHER" id="PTHR42830">
    <property type="entry name" value="OSMOTICALLY INDUCIBLE FAMILY PROTEIN"/>
    <property type="match status" value="1"/>
</dbReference>
<evidence type="ECO:0000313" key="3">
    <source>
        <dbReference type="Proteomes" id="UP000529637"/>
    </source>
</evidence>
<reference evidence="2 3" key="1">
    <citation type="submission" date="2020-06" db="EMBL/GenBank/DDBJ databases">
        <title>Schlegella sp. ID0723 isolated from air conditioner.</title>
        <authorList>
            <person name="Kim D.Y."/>
            <person name="Kim D.-U."/>
        </authorList>
    </citation>
    <scope>NUCLEOTIDE SEQUENCE [LARGE SCALE GENOMIC DNA]</scope>
    <source>
        <strain evidence="2 3">ID0723</strain>
    </source>
</reference>
<dbReference type="GO" id="GO:0004601">
    <property type="term" value="F:peroxidase activity"/>
    <property type="evidence" value="ECO:0007669"/>
    <property type="project" value="InterPro"/>
</dbReference>
<gene>
    <name evidence="2" type="ORF">HQN59_12490</name>
</gene>